<reference evidence="5" key="1">
    <citation type="submission" date="2023-08" db="EMBL/GenBank/DDBJ databases">
        <title>A de novo genome assembly of Solanum verrucosum Schlechtendal, a Mexican diploid species geographically isolated from the other diploid A-genome species in potato relatives.</title>
        <authorList>
            <person name="Hosaka K."/>
        </authorList>
    </citation>
    <scope>NUCLEOTIDE SEQUENCE</scope>
    <source>
        <tissue evidence="5">Young leaves</tissue>
    </source>
</reference>
<dbReference type="PROSITE" id="PS50102">
    <property type="entry name" value="RRM"/>
    <property type="match status" value="1"/>
</dbReference>
<dbReference type="Gene3D" id="3.30.70.330">
    <property type="match status" value="1"/>
</dbReference>
<evidence type="ECO:0000256" key="2">
    <source>
        <dbReference type="PROSITE-ProRule" id="PRU00176"/>
    </source>
</evidence>
<evidence type="ECO:0000256" key="3">
    <source>
        <dbReference type="SAM" id="MobiDB-lite"/>
    </source>
</evidence>
<organism evidence="5 6">
    <name type="scientific">Solanum verrucosum</name>
    <dbReference type="NCBI Taxonomy" id="315347"/>
    <lineage>
        <taxon>Eukaryota</taxon>
        <taxon>Viridiplantae</taxon>
        <taxon>Streptophyta</taxon>
        <taxon>Embryophyta</taxon>
        <taxon>Tracheophyta</taxon>
        <taxon>Spermatophyta</taxon>
        <taxon>Magnoliopsida</taxon>
        <taxon>eudicotyledons</taxon>
        <taxon>Gunneridae</taxon>
        <taxon>Pentapetalae</taxon>
        <taxon>asterids</taxon>
        <taxon>lamiids</taxon>
        <taxon>Solanales</taxon>
        <taxon>Solanaceae</taxon>
        <taxon>Solanoideae</taxon>
        <taxon>Solaneae</taxon>
        <taxon>Solanum</taxon>
    </lineage>
</organism>
<sequence length="339" mass="37420">MDSAAIHTTHYLQTVGPPKGLGVYPWKLSSNHILRIFSKDRTYGLETIVRSILLTRSPSTGTQFSDVFYGPRPTTRRKSYGLCSSLIAPHLSSKYVDPFNEFSLWFIEVSTALPEIPQSGMPSGHEVHHYLERNDDHEGAQVVDTESIGLAYDRGVAQVMDIHAIKSAYDCYLQSLVITETDTASTFYRGPELARAGGGGIPFLHVRDPLPSARGPELAQNGTRRPRETLPLPPGASNTLYIKGLPSDSSRREVAHILRYFVGYKEVRLVRRDSKHHAGDPLILGFVDFVDPACASTALSALQGYKIDEHDHDSAYLQLQFSKFPGSRFGGSGSTCGKR</sequence>
<evidence type="ECO:0000259" key="4">
    <source>
        <dbReference type="PROSITE" id="PS50102"/>
    </source>
</evidence>
<dbReference type="AlphaFoldDB" id="A0AAF0ZYU9"/>
<evidence type="ECO:0000256" key="1">
    <source>
        <dbReference type="ARBA" id="ARBA00022884"/>
    </source>
</evidence>
<accession>A0AAF0ZYU9</accession>
<feature type="domain" description="RRM" evidence="4">
    <location>
        <begin position="238"/>
        <end position="324"/>
    </location>
</feature>
<keyword evidence="6" id="KW-1185">Reference proteome</keyword>
<gene>
    <name evidence="5" type="ORF">MTR67_047690</name>
</gene>
<dbReference type="Proteomes" id="UP001234989">
    <property type="component" value="Chromosome 11"/>
</dbReference>
<dbReference type="Pfam" id="PF00076">
    <property type="entry name" value="RRM_1"/>
    <property type="match status" value="1"/>
</dbReference>
<dbReference type="EMBL" id="CP133622">
    <property type="protein sequence ID" value="WMV54305.1"/>
    <property type="molecule type" value="Genomic_DNA"/>
</dbReference>
<dbReference type="PANTHER" id="PTHR10501">
    <property type="entry name" value="U1 SMALL NUCLEAR RIBONUCLEOPROTEIN A/U2 SMALL NUCLEAR RIBONUCLEOPROTEIN B"/>
    <property type="match status" value="1"/>
</dbReference>
<dbReference type="GO" id="GO:0003723">
    <property type="term" value="F:RNA binding"/>
    <property type="evidence" value="ECO:0007669"/>
    <property type="project" value="UniProtKB-UniRule"/>
</dbReference>
<feature type="region of interest" description="Disordered" evidence="3">
    <location>
        <begin position="214"/>
        <end position="235"/>
    </location>
</feature>
<protein>
    <recommendedName>
        <fullName evidence="4">RRM domain-containing protein</fullName>
    </recommendedName>
</protein>
<dbReference type="InterPro" id="IPR012677">
    <property type="entry name" value="Nucleotide-bd_a/b_plait_sf"/>
</dbReference>
<dbReference type="InterPro" id="IPR035979">
    <property type="entry name" value="RBD_domain_sf"/>
</dbReference>
<dbReference type="SUPFAM" id="SSF54928">
    <property type="entry name" value="RNA-binding domain, RBD"/>
    <property type="match status" value="1"/>
</dbReference>
<evidence type="ECO:0000313" key="5">
    <source>
        <dbReference type="EMBL" id="WMV54305.1"/>
    </source>
</evidence>
<proteinExistence type="predicted"/>
<keyword evidence="1 2" id="KW-0694">RNA-binding</keyword>
<dbReference type="InterPro" id="IPR000504">
    <property type="entry name" value="RRM_dom"/>
</dbReference>
<evidence type="ECO:0000313" key="6">
    <source>
        <dbReference type="Proteomes" id="UP001234989"/>
    </source>
</evidence>
<dbReference type="CDD" id="cd21618">
    <property type="entry name" value="RRM_AtNSRA_like"/>
    <property type="match status" value="1"/>
</dbReference>
<name>A0AAF0ZYU9_SOLVR</name>